<dbReference type="HOGENOM" id="CLU_180631_1_0_7"/>
<accession>M1PI98</accession>
<dbReference type="EMBL" id="CP003985">
    <property type="protein sequence ID" value="AGF79320.1"/>
    <property type="molecule type" value="Genomic_DNA"/>
</dbReference>
<evidence type="ECO:0000313" key="3">
    <source>
        <dbReference type="Proteomes" id="UP000011721"/>
    </source>
</evidence>
<dbReference type="KEGG" id="dsf:UWK_02789"/>
<dbReference type="STRING" id="1167006.UWK_02789"/>
<organism evidence="2 3">
    <name type="scientific">Desulfocapsa sulfexigens (strain DSM 10523 / SB164P1)</name>
    <dbReference type="NCBI Taxonomy" id="1167006"/>
    <lineage>
        <taxon>Bacteria</taxon>
        <taxon>Pseudomonadati</taxon>
        <taxon>Thermodesulfobacteriota</taxon>
        <taxon>Desulfobulbia</taxon>
        <taxon>Desulfobulbales</taxon>
        <taxon>Desulfocapsaceae</taxon>
        <taxon>Desulfocapsa</taxon>
    </lineage>
</organism>
<sequence>MERIECLIEGYILDFEQARELGRVIAEKENDFATLVSWCDRDKGVHSPCCLKCELKGEPGWEVYGRNHEGRLRISVDSDRFVFIYS</sequence>
<dbReference type="Proteomes" id="UP000011721">
    <property type="component" value="Chromosome"/>
</dbReference>
<dbReference type="InterPro" id="IPR041145">
    <property type="entry name" value="DUF5619"/>
</dbReference>
<feature type="domain" description="DUF5619" evidence="1">
    <location>
        <begin position="1"/>
        <end position="85"/>
    </location>
</feature>
<dbReference type="AlphaFoldDB" id="M1PI98"/>
<gene>
    <name evidence="2" type="ordered locus">UWK_02789</name>
</gene>
<evidence type="ECO:0000259" key="1">
    <source>
        <dbReference type="Pfam" id="PF18505"/>
    </source>
</evidence>
<dbReference type="OrthoDB" id="8561645at2"/>
<keyword evidence="3" id="KW-1185">Reference proteome</keyword>
<evidence type="ECO:0000313" key="2">
    <source>
        <dbReference type="EMBL" id="AGF79320.1"/>
    </source>
</evidence>
<dbReference type="Pfam" id="PF18505">
    <property type="entry name" value="DUF5619"/>
    <property type="match status" value="1"/>
</dbReference>
<dbReference type="Gene3D" id="3.30.1490.340">
    <property type="match status" value="1"/>
</dbReference>
<dbReference type="PATRIC" id="fig|1167006.5.peg.3013"/>
<dbReference type="RefSeq" id="WP_015405006.1">
    <property type="nucleotide sequence ID" value="NC_020304.1"/>
</dbReference>
<name>M1PI98_DESSD</name>
<reference evidence="3" key="1">
    <citation type="journal article" date="2013" name="Stand. Genomic Sci.">
        <title>Complete genome sequence of Desulfocapsa sulfexigens, a marine deltaproteobacterium specialized in disproportionating inorganic sulfur compounds.</title>
        <authorList>
            <person name="Finster K.W."/>
            <person name="Kjeldsen K.U."/>
            <person name="Kube M."/>
            <person name="Reinhardt R."/>
            <person name="Mussmann M."/>
            <person name="Amann R."/>
            <person name="Schreiber L."/>
        </authorList>
    </citation>
    <scope>NUCLEOTIDE SEQUENCE [LARGE SCALE GENOMIC DNA]</scope>
    <source>
        <strain evidence="3">DSM 10523 / SB164P1</strain>
    </source>
</reference>
<protein>
    <recommendedName>
        <fullName evidence="1">DUF5619 domain-containing protein</fullName>
    </recommendedName>
</protein>
<proteinExistence type="predicted"/>